<dbReference type="AlphaFoldDB" id="A0A2T3MUX5"/>
<dbReference type="InterPro" id="IPR027417">
    <property type="entry name" value="P-loop_NTPase"/>
</dbReference>
<comment type="caution">
    <text evidence="1">The sequence shown here is derived from an EMBL/GenBank/DDBJ whole genome shotgun (WGS) entry which is preliminary data.</text>
</comment>
<reference evidence="1 2" key="1">
    <citation type="submission" date="2018-03" db="EMBL/GenBank/DDBJ databases">
        <title>Whole genome sequencing of Histamine producing bacteria.</title>
        <authorList>
            <person name="Butler K."/>
        </authorList>
    </citation>
    <scope>NUCLEOTIDE SEQUENCE [LARGE SCALE GENOMIC DNA]</scope>
    <source>
        <strain evidence="1 2">DSM 16190</strain>
    </source>
</reference>
<accession>A0A2T3MUX5</accession>
<dbReference type="RefSeq" id="WP_107284420.1">
    <property type="nucleotide sequence ID" value="NZ_PYMC01000013.1"/>
</dbReference>
<proteinExistence type="predicted"/>
<sequence length="525" mass="60619">MNEDTMESSYISDLNIDQVYPDSIDTPLRVFKEFARESVVYCHWESNAELQEGLLGYKDLDVLVEKGCSRSLNNALIEAGFKRFQAVATNGFPAVEDYLGLDLETGMLCHLHLHHQIVMGEKHLKSYHLPWEQKVLATRVFDHKEKVYITDPNMEILLLLVSAALKLRIRDRIFYFFRKNYFSNAELSEFHWLQDRLDLDKVIANAEMLLPKKSIEPFKEIITTSQPTIHQITQFRKHTKPEMQLYRTYTAFGAGWRQYLRELVWIGRYINKKYLHTAVPLKRVNVKGGLLVAVLGCDGAGKSTQIKEIQKWLSWKVDVLPVYFGSGDGSSSLLRWPMKLAAKLLRNRTGIRAEKYQNVSNHHEDDASERRSGSRLGLIAKVLWASALALEKRRKLRKANMARNRGMVVICDRYPQNQIMGFNDGPLLSGLLGHRSSILRAIARWEGRPYSLAEDYSPDIVIKLTITPDLAVERKKDMCIEESWRRVEAINNLQYGSETKVKVIDASKPLDEVLLEMKRCIWEEF</sequence>
<evidence type="ECO:0000313" key="1">
    <source>
        <dbReference type="EMBL" id="PSW03728.1"/>
    </source>
</evidence>
<dbReference type="Gene3D" id="3.40.50.300">
    <property type="entry name" value="P-loop containing nucleotide triphosphate hydrolases"/>
    <property type="match status" value="1"/>
</dbReference>
<evidence type="ECO:0008006" key="3">
    <source>
        <dbReference type="Google" id="ProtNLM"/>
    </source>
</evidence>
<name>A0A2T3MUX5_9GAMM</name>
<gene>
    <name evidence="1" type="ORF">C9I89_16480</name>
</gene>
<dbReference type="SUPFAM" id="SSF52540">
    <property type="entry name" value="P-loop containing nucleoside triphosphate hydrolases"/>
    <property type="match status" value="1"/>
</dbReference>
<protein>
    <recommendedName>
        <fullName evidence="3">Thymidylate kinase</fullName>
    </recommendedName>
</protein>
<dbReference type="EMBL" id="PYMC01000013">
    <property type="protein sequence ID" value="PSW03728.1"/>
    <property type="molecule type" value="Genomic_DNA"/>
</dbReference>
<keyword evidence="2" id="KW-1185">Reference proteome</keyword>
<organism evidence="1 2">
    <name type="scientific">Photobacterium lipolyticum</name>
    <dbReference type="NCBI Taxonomy" id="266810"/>
    <lineage>
        <taxon>Bacteria</taxon>
        <taxon>Pseudomonadati</taxon>
        <taxon>Pseudomonadota</taxon>
        <taxon>Gammaproteobacteria</taxon>
        <taxon>Vibrionales</taxon>
        <taxon>Vibrionaceae</taxon>
        <taxon>Photobacterium</taxon>
    </lineage>
</organism>
<dbReference type="Proteomes" id="UP000240904">
    <property type="component" value="Unassembled WGS sequence"/>
</dbReference>
<evidence type="ECO:0000313" key="2">
    <source>
        <dbReference type="Proteomes" id="UP000240904"/>
    </source>
</evidence>
<dbReference type="OrthoDB" id="6494800at2"/>